<comment type="caution">
    <text evidence="1">The sequence shown here is derived from an EMBL/GenBank/DDBJ whole genome shotgun (WGS) entry which is preliminary data.</text>
</comment>
<gene>
    <name evidence="1" type="ORF">MANES_S095216v8</name>
</gene>
<organism evidence="1 2">
    <name type="scientific">Manihot esculenta</name>
    <name type="common">Cassava</name>
    <name type="synonym">Jatropha manihot</name>
    <dbReference type="NCBI Taxonomy" id="3983"/>
    <lineage>
        <taxon>Eukaryota</taxon>
        <taxon>Viridiplantae</taxon>
        <taxon>Streptophyta</taxon>
        <taxon>Embryophyta</taxon>
        <taxon>Tracheophyta</taxon>
        <taxon>Spermatophyta</taxon>
        <taxon>Magnoliopsida</taxon>
        <taxon>eudicotyledons</taxon>
        <taxon>Gunneridae</taxon>
        <taxon>Pentapetalae</taxon>
        <taxon>rosids</taxon>
        <taxon>fabids</taxon>
        <taxon>Malpighiales</taxon>
        <taxon>Euphorbiaceae</taxon>
        <taxon>Crotonoideae</taxon>
        <taxon>Manihoteae</taxon>
        <taxon>Manihot</taxon>
    </lineage>
</organism>
<proteinExistence type="predicted"/>
<evidence type="ECO:0000313" key="2">
    <source>
        <dbReference type="Proteomes" id="UP000091857"/>
    </source>
</evidence>
<evidence type="ECO:0000313" key="1">
    <source>
        <dbReference type="EMBL" id="KAG8612175.1"/>
    </source>
</evidence>
<protein>
    <submittedName>
        <fullName evidence="1">Uncharacterized protein</fullName>
    </submittedName>
</protein>
<accession>A0ACB7FWW3</accession>
<dbReference type="EMBL" id="MU251200">
    <property type="protein sequence ID" value="KAG8612175.1"/>
    <property type="molecule type" value="Genomic_DNA"/>
</dbReference>
<name>A0ACB7FWW3_MANES</name>
<keyword evidence="2" id="KW-1185">Reference proteome</keyword>
<sequence length="41" mass="4822">MLQILVYSSDLALGYSSNKVRKLRFSLSFQYICWMNLDVFA</sequence>
<reference evidence="2" key="1">
    <citation type="journal article" date="2016" name="Nat. Biotechnol.">
        <title>Sequencing wild and cultivated cassava and related species reveals extensive interspecific hybridization and genetic diversity.</title>
        <authorList>
            <person name="Bredeson J.V."/>
            <person name="Lyons J.B."/>
            <person name="Prochnik S.E."/>
            <person name="Wu G.A."/>
            <person name="Ha C.M."/>
            <person name="Edsinger-Gonzales E."/>
            <person name="Grimwood J."/>
            <person name="Schmutz J."/>
            <person name="Rabbi I.Y."/>
            <person name="Egesi C."/>
            <person name="Nauluvula P."/>
            <person name="Lebot V."/>
            <person name="Ndunguru J."/>
            <person name="Mkamilo G."/>
            <person name="Bart R.S."/>
            <person name="Setter T.L."/>
            <person name="Gleadow R.M."/>
            <person name="Kulakow P."/>
            <person name="Ferguson M.E."/>
            <person name="Rounsley S."/>
            <person name="Rokhsar D.S."/>
        </authorList>
    </citation>
    <scope>NUCLEOTIDE SEQUENCE [LARGE SCALE GENOMIC DNA]</scope>
    <source>
        <strain evidence="2">cv. AM560-2</strain>
    </source>
</reference>
<dbReference type="Proteomes" id="UP000091857">
    <property type="component" value="Unassembled WGS sequence"/>
</dbReference>